<comment type="caution">
    <text evidence="1">The sequence shown here is derived from an EMBL/GenBank/DDBJ whole genome shotgun (WGS) entry which is preliminary data.</text>
</comment>
<evidence type="ECO:0000313" key="1">
    <source>
        <dbReference type="EMBL" id="GJE62382.1"/>
    </source>
</evidence>
<proteinExistence type="predicted"/>
<dbReference type="Proteomes" id="UP001055057">
    <property type="component" value="Unassembled WGS sequence"/>
</dbReference>
<dbReference type="EMBL" id="BPRB01000315">
    <property type="protein sequence ID" value="GJE62382.1"/>
    <property type="molecule type" value="Genomic_DNA"/>
</dbReference>
<evidence type="ECO:0000313" key="2">
    <source>
        <dbReference type="Proteomes" id="UP001055057"/>
    </source>
</evidence>
<name>A0ABQ4U690_9HYPH</name>
<sequence length="255" mass="28536">MGEILKTVNLLSRNVVFIDDNPVERDAMQAAYPDIRVLGDLPLYFKRILMWSAETQVAQLTNESVLRTDMVQSQIKRDETSKGMTRDVFLASLELAVEIEVIRSTDHKKFARAFELINKTNQFNTTGIRLSASDAQSHFDDGGLFYTFAVADRHTPYGLVGVLMTKNADILQYVMSCRVAGLNVEDGVLATVLGLLPADRQICTARMIHTDANLLCREVYQRAGFSNEGEIWTRNLQIELPTMPSHLAISLEGGH</sequence>
<organism evidence="1 2">
    <name type="scientific">Methylobacterium trifolii</name>
    <dbReference type="NCBI Taxonomy" id="1003092"/>
    <lineage>
        <taxon>Bacteria</taxon>
        <taxon>Pseudomonadati</taxon>
        <taxon>Pseudomonadota</taxon>
        <taxon>Alphaproteobacteria</taxon>
        <taxon>Hyphomicrobiales</taxon>
        <taxon>Methylobacteriaceae</taxon>
        <taxon>Methylobacterium</taxon>
    </lineage>
</organism>
<dbReference type="InterPro" id="IPR023214">
    <property type="entry name" value="HAD_sf"/>
</dbReference>
<keyword evidence="2" id="KW-1185">Reference proteome</keyword>
<gene>
    <name evidence="1" type="ORF">MPOCJGCO_4515</name>
</gene>
<accession>A0ABQ4U690</accession>
<reference evidence="1" key="1">
    <citation type="journal article" date="2021" name="Front. Microbiol.">
        <title>Comprehensive Comparative Genomics and Phenotyping of Methylobacterium Species.</title>
        <authorList>
            <person name="Alessa O."/>
            <person name="Ogura Y."/>
            <person name="Fujitani Y."/>
            <person name="Takami H."/>
            <person name="Hayashi T."/>
            <person name="Sahin N."/>
            <person name="Tani A."/>
        </authorList>
    </citation>
    <scope>NUCLEOTIDE SEQUENCE</scope>
    <source>
        <strain evidence="1">DSM 23632</strain>
    </source>
</reference>
<protein>
    <recommendedName>
        <fullName evidence="3">N-acetyltransferase domain-containing protein</fullName>
    </recommendedName>
</protein>
<dbReference type="Gene3D" id="3.40.50.1000">
    <property type="entry name" value="HAD superfamily/HAD-like"/>
    <property type="match status" value="1"/>
</dbReference>
<reference evidence="1" key="2">
    <citation type="submission" date="2021-08" db="EMBL/GenBank/DDBJ databases">
        <authorList>
            <person name="Tani A."/>
            <person name="Ola A."/>
            <person name="Ogura Y."/>
            <person name="Katsura K."/>
            <person name="Hayashi T."/>
        </authorList>
    </citation>
    <scope>NUCLEOTIDE SEQUENCE</scope>
    <source>
        <strain evidence="1">DSM 23632</strain>
    </source>
</reference>
<evidence type="ECO:0008006" key="3">
    <source>
        <dbReference type="Google" id="ProtNLM"/>
    </source>
</evidence>